<keyword evidence="1" id="KW-0812">Transmembrane</keyword>
<keyword evidence="3" id="KW-1185">Reference proteome</keyword>
<dbReference type="EMBL" id="BMEG01000019">
    <property type="protein sequence ID" value="GGD97408.1"/>
    <property type="molecule type" value="Genomic_DNA"/>
</dbReference>
<evidence type="ECO:0000256" key="1">
    <source>
        <dbReference type="SAM" id="Phobius"/>
    </source>
</evidence>
<protein>
    <recommendedName>
        <fullName evidence="4">DUF748 domain-containing protein</fullName>
    </recommendedName>
</protein>
<gene>
    <name evidence="2" type="ORF">GCM10010985_60180</name>
</gene>
<dbReference type="Pfam" id="PF05359">
    <property type="entry name" value="DUF748"/>
    <property type="match status" value="1"/>
</dbReference>
<evidence type="ECO:0000313" key="2">
    <source>
        <dbReference type="EMBL" id="GGD97408.1"/>
    </source>
</evidence>
<dbReference type="Proteomes" id="UP000597138">
    <property type="component" value="Unassembled WGS sequence"/>
</dbReference>
<keyword evidence="1" id="KW-0472">Membrane</keyword>
<organism evidence="2 3">
    <name type="scientific">Caballeronia grimmiae</name>
    <dbReference type="NCBI Taxonomy" id="1071679"/>
    <lineage>
        <taxon>Bacteria</taxon>
        <taxon>Pseudomonadati</taxon>
        <taxon>Pseudomonadota</taxon>
        <taxon>Betaproteobacteria</taxon>
        <taxon>Burkholderiales</taxon>
        <taxon>Burkholderiaceae</taxon>
        <taxon>Caballeronia</taxon>
    </lineage>
</organism>
<reference evidence="3" key="1">
    <citation type="journal article" date="2019" name="Int. J. Syst. Evol. Microbiol.">
        <title>The Global Catalogue of Microorganisms (GCM) 10K type strain sequencing project: providing services to taxonomists for standard genome sequencing and annotation.</title>
        <authorList>
            <consortium name="The Broad Institute Genomics Platform"/>
            <consortium name="The Broad Institute Genome Sequencing Center for Infectious Disease"/>
            <person name="Wu L."/>
            <person name="Ma J."/>
        </authorList>
    </citation>
    <scope>NUCLEOTIDE SEQUENCE [LARGE SCALE GENOMIC DNA]</scope>
    <source>
        <strain evidence="3">CGMCC 1.11013</strain>
    </source>
</reference>
<dbReference type="InterPro" id="IPR008023">
    <property type="entry name" value="DUF748"/>
</dbReference>
<sequence>MSLHGETQYMAASDARRGARWAVGVVIAIVVVAIGGWFFVAHQMKERIRETLGPNGSVDEIDVGFGQVTLSRVRLRGPRDWPAGDALRAERMVLDVDMRAALSNRVHLRNVSVDNYYLSIVRAADGRVLILPGLKETARVANAKPDDKAVQHAQEEKLIDRVSFERGAMEFFDASVQQQQQPYRVLISDARATIEHLHLPALTERTSLSMTGSIKGPSHTGTVSWGGWMVIASKDSQTRATLRSVDIATLDPYLLKKAGAKAAVTGGTIDMTLDASVRDYRIHAPGVLTLNHLQISDGAGPLDTFLSIPTKAAIAALKDRKDEIKLEFTLDGDLRDPKFSLSESLSKKLAAGFAKALGVSAEGVAKGAGDTVRGIGNALKNLLGQ</sequence>
<comment type="caution">
    <text evidence="2">The sequence shown here is derived from an EMBL/GenBank/DDBJ whole genome shotgun (WGS) entry which is preliminary data.</text>
</comment>
<name>A0ABQ1S7S5_9BURK</name>
<evidence type="ECO:0000313" key="3">
    <source>
        <dbReference type="Proteomes" id="UP000597138"/>
    </source>
</evidence>
<accession>A0ABQ1S7S5</accession>
<feature type="transmembrane region" description="Helical" evidence="1">
    <location>
        <begin position="21"/>
        <end position="40"/>
    </location>
</feature>
<keyword evidence="1" id="KW-1133">Transmembrane helix</keyword>
<evidence type="ECO:0008006" key="4">
    <source>
        <dbReference type="Google" id="ProtNLM"/>
    </source>
</evidence>
<proteinExistence type="predicted"/>